<evidence type="ECO:0000256" key="1">
    <source>
        <dbReference type="ARBA" id="ARBA00000900"/>
    </source>
</evidence>
<evidence type="ECO:0000256" key="5">
    <source>
        <dbReference type="ARBA" id="ARBA00022679"/>
    </source>
</evidence>
<dbReference type="SMART" id="SM00184">
    <property type="entry name" value="RING"/>
    <property type="match status" value="1"/>
</dbReference>
<feature type="domain" description="RING-type" evidence="17">
    <location>
        <begin position="174"/>
        <end position="216"/>
    </location>
</feature>
<keyword evidence="10" id="KW-0862">Zinc</keyword>
<reference evidence="19" key="2">
    <citation type="submission" date="2025-08" db="UniProtKB">
        <authorList>
            <consortium name="RefSeq"/>
        </authorList>
    </citation>
    <scope>IDENTIFICATION</scope>
    <source>
        <tissue evidence="19">Leaf</tissue>
    </source>
</reference>
<dbReference type="UniPathway" id="UPA00143"/>
<evidence type="ECO:0000256" key="2">
    <source>
        <dbReference type="ARBA" id="ARBA00004167"/>
    </source>
</evidence>
<dbReference type="RefSeq" id="XP_018454727.2">
    <property type="nucleotide sequence ID" value="XM_018599225.2"/>
</dbReference>
<evidence type="ECO:0000256" key="6">
    <source>
        <dbReference type="ARBA" id="ARBA00022692"/>
    </source>
</evidence>
<evidence type="ECO:0000256" key="7">
    <source>
        <dbReference type="ARBA" id="ARBA00022723"/>
    </source>
</evidence>
<evidence type="ECO:0000256" key="12">
    <source>
        <dbReference type="ARBA" id="ARBA00023136"/>
    </source>
</evidence>
<keyword evidence="8 14" id="KW-0863">Zinc-finger</keyword>
<dbReference type="InterPro" id="IPR013083">
    <property type="entry name" value="Znf_RING/FYVE/PHD"/>
</dbReference>
<evidence type="ECO:0000256" key="10">
    <source>
        <dbReference type="ARBA" id="ARBA00022833"/>
    </source>
</evidence>
<organism evidence="18 19">
    <name type="scientific">Raphanus sativus</name>
    <name type="common">Radish</name>
    <name type="synonym">Raphanus raphanistrum var. sativus</name>
    <dbReference type="NCBI Taxonomy" id="3726"/>
    <lineage>
        <taxon>Eukaryota</taxon>
        <taxon>Viridiplantae</taxon>
        <taxon>Streptophyta</taxon>
        <taxon>Embryophyta</taxon>
        <taxon>Tracheophyta</taxon>
        <taxon>Spermatophyta</taxon>
        <taxon>Magnoliopsida</taxon>
        <taxon>eudicotyledons</taxon>
        <taxon>Gunneridae</taxon>
        <taxon>Pentapetalae</taxon>
        <taxon>rosids</taxon>
        <taxon>malvids</taxon>
        <taxon>Brassicales</taxon>
        <taxon>Brassicaceae</taxon>
        <taxon>Brassiceae</taxon>
        <taxon>Raphanus</taxon>
    </lineage>
</organism>
<dbReference type="GeneID" id="108825870"/>
<evidence type="ECO:0000256" key="14">
    <source>
        <dbReference type="PROSITE-ProRule" id="PRU00175"/>
    </source>
</evidence>
<evidence type="ECO:0000313" key="19">
    <source>
        <dbReference type="RefSeq" id="XP_018454727.2"/>
    </source>
</evidence>
<dbReference type="GO" id="GO:0016567">
    <property type="term" value="P:protein ubiquitination"/>
    <property type="evidence" value="ECO:0007669"/>
    <property type="project" value="UniProtKB-UniPathway"/>
</dbReference>
<evidence type="ECO:0000256" key="11">
    <source>
        <dbReference type="ARBA" id="ARBA00022989"/>
    </source>
</evidence>
<comment type="similarity">
    <text evidence="13">Belongs to the RING-type zinc finger family. ATL subfamily.</text>
</comment>
<dbReference type="PANTHER" id="PTHR46913">
    <property type="entry name" value="RING-H2 FINGER PROTEIN ATL16"/>
    <property type="match status" value="1"/>
</dbReference>
<evidence type="ECO:0000256" key="8">
    <source>
        <dbReference type="ARBA" id="ARBA00022771"/>
    </source>
</evidence>
<keyword evidence="11 16" id="KW-1133">Transmembrane helix</keyword>
<keyword evidence="12 16" id="KW-0472">Membrane</keyword>
<dbReference type="GO" id="GO:0008270">
    <property type="term" value="F:zinc ion binding"/>
    <property type="evidence" value="ECO:0007669"/>
    <property type="project" value="UniProtKB-KW"/>
</dbReference>
<dbReference type="PROSITE" id="PS50089">
    <property type="entry name" value="ZF_RING_2"/>
    <property type="match status" value="1"/>
</dbReference>
<sequence>MAKKRHRKLFPILASETNKTLDCSLGICDRICPYNCYQEQDQYTISPQLPPWSSPQPIIPPSSSIYQPSQDPSSSMDAITIITVTGAVLAILLTALFLVAKYVTGSINRAHRGRYQSERDVSDDTAVNEEFQDREQVDHPIWLIRTTGLQQSIINSITICSYKRGDGLIERTDCPVCLNEFQEDESLRLLPKCNHAFHITCIDTWLRSHTSCPLCRAGIEISPRCTGLVDVARLENDGVGSETETDEQVRVLEEEECTIDSLSCAKTHKESRDFAGESSENESQIATRQENRVIGDEESCSEARASMSTCFNANKSSVFPL</sequence>
<keyword evidence="9" id="KW-0833">Ubl conjugation pathway</keyword>
<evidence type="ECO:0000256" key="9">
    <source>
        <dbReference type="ARBA" id="ARBA00022786"/>
    </source>
</evidence>
<feature type="transmembrane region" description="Helical" evidence="16">
    <location>
        <begin position="78"/>
        <end position="100"/>
    </location>
</feature>
<keyword evidence="6 16" id="KW-0812">Transmembrane</keyword>
<comment type="subcellular location">
    <subcellularLocation>
        <location evidence="2">Membrane</location>
        <topology evidence="2">Single-pass membrane protein</topology>
    </subcellularLocation>
</comment>
<evidence type="ECO:0000256" key="4">
    <source>
        <dbReference type="ARBA" id="ARBA00012483"/>
    </source>
</evidence>
<dbReference type="InterPro" id="IPR044600">
    <property type="entry name" value="ATL1/ATL16-like"/>
</dbReference>
<name>A0A6J0L3L3_RAPSA</name>
<evidence type="ECO:0000256" key="13">
    <source>
        <dbReference type="ARBA" id="ARBA00024209"/>
    </source>
</evidence>
<dbReference type="PANTHER" id="PTHR46913:SF19">
    <property type="entry name" value="RING-TYPE E3 UBIQUITIN TRANSFERASE"/>
    <property type="match status" value="1"/>
</dbReference>
<keyword evidence="18" id="KW-1185">Reference proteome</keyword>
<proteinExistence type="inferred from homology"/>
<dbReference type="OrthoDB" id="9984778at2759"/>
<dbReference type="EC" id="2.3.2.27" evidence="4"/>
<protein>
    <recommendedName>
        <fullName evidence="4">RING-type E3 ubiquitin transferase</fullName>
        <ecNumber evidence="4">2.3.2.27</ecNumber>
    </recommendedName>
</protein>
<dbReference type="GO" id="GO:0016020">
    <property type="term" value="C:membrane"/>
    <property type="evidence" value="ECO:0007669"/>
    <property type="project" value="UniProtKB-SubCell"/>
</dbReference>
<dbReference type="Proteomes" id="UP000504610">
    <property type="component" value="Chromosome 9"/>
</dbReference>
<comment type="catalytic activity">
    <reaction evidence="1">
        <text>S-ubiquitinyl-[E2 ubiquitin-conjugating enzyme]-L-cysteine + [acceptor protein]-L-lysine = [E2 ubiquitin-conjugating enzyme]-L-cysteine + N(6)-ubiquitinyl-[acceptor protein]-L-lysine.</text>
        <dbReference type="EC" id="2.3.2.27"/>
    </reaction>
</comment>
<evidence type="ECO:0000256" key="15">
    <source>
        <dbReference type="SAM" id="MobiDB-lite"/>
    </source>
</evidence>
<dbReference type="FunFam" id="3.30.40.10:FF:000233">
    <property type="entry name" value="RING-H2 finger protein ATL54"/>
    <property type="match status" value="1"/>
</dbReference>
<accession>A0A6J0L3L3</accession>
<dbReference type="InterPro" id="IPR001841">
    <property type="entry name" value="Znf_RING"/>
</dbReference>
<dbReference type="AlphaFoldDB" id="A0A6J0L3L3"/>
<evidence type="ECO:0000313" key="18">
    <source>
        <dbReference type="Proteomes" id="UP000504610"/>
    </source>
</evidence>
<dbReference type="KEGG" id="rsz:108825870"/>
<keyword evidence="5" id="KW-0808">Transferase</keyword>
<evidence type="ECO:0000256" key="16">
    <source>
        <dbReference type="SAM" id="Phobius"/>
    </source>
</evidence>
<dbReference type="SUPFAM" id="SSF57850">
    <property type="entry name" value="RING/U-box"/>
    <property type="match status" value="1"/>
</dbReference>
<comment type="pathway">
    <text evidence="3">Protein modification; protein ubiquitination.</text>
</comment>
<reference evidence="18" key="1">
    <citation type="journal article" date="2019" name="Database">
        <title>The radish genome database (RadishGD): an integrated information resource for radish genomics.</title>
        <authorList>
            <person name="Yu H.J."/>
            <person name="Baek S."/>
            <person name="Lee Y.J."/>
            <person name="Cho A."/>
            <person name="Mun J.H."/>
        </authorList>
    </citation>
    <scope>NUCLEOTIDE SEQUENCE [LARGE SCALE GENOMIC DNA]</scope>
    <source>
        <strain evidence="18">cv. WK10039</strain>
    </source>
</reference>
<dbReference type="GO" id="GO:0061630">
    <property type="term" value="F:ubiquitin protein ligase activity"/>
    <property type="evidence" value="ECO:0007669"/>
    <property type="project" value="UniProtKB-EC"/>
</dbReference>
<dbReference type="CDD" id="cd16461">
    <property type="entry name" value="RING-H2_EL5-like"/>
    <property type="match status" value="1"/>
</dbReference>
<dbReference type="Pfam" id="PF13639">
    <property type="entry name" value="zf-RING_2"/>
    <property type="match status" value="1"/>
</dbReference>
<gene>
    <name evidence="19" type="primary">LOC108825870</name>
</gene>
<keyword evidence="7" id="KW-0479">Metal-binding</keyword>
<evidence type="ECO:0000259" key="17">
    <source>
        <dbReference type="PROSITE" id="PS50089"/>
    </source>
</evidence>
<dbReference type="Gene3D" id="3.30.40.10">
    <property type="entry name" value="Zinc/RING finger domain, C3HC4 (zinc finger)"/>
    <property type="match status" value="1"/>
</dbReference>
<feature type="region of interest" description="Disordered" evidence="15">
    <location>
        <begin position="272"/>
        <end position="298"/>
    </location>
</feature>
<evidence type="ECO:0000256" key="3">
    <source>
        <dbReference type="ARBA" id="ARBA00004906"/>
    </source>
</evidence>